<sequence length="304" mass="33621">MWHMNSVYLRELYQNARMKKTAVLLSVFNGILSLFGLLAFYLTFEGAQKLGNSVNYSDILTIYGIIIGAQFLLVLFLIPGISSGAISGEREKQTLDILLSTRMTPLQIIKGKLLASLSLMLLLGISSLPITALVFAVGGINFLQLLQFQLFLFVTSIYLGSIGIFFSSLCKRTTLSTVCTYTTGLIITIGLAMLLLGGHLLESIGSMRHEVVYGASKMSGTAEVKITITALLFDPMFTFFAMLKKQIGIEAGAFTDWRTYSRATKYLINHWFTISLLVQSAVSILLIVASSWLITPVKKRKRTR</sequence>
<evidence type="ECO:0000256" key="3">
    <source>
        <dbReference type="ARBA" id="ARBA00022989"/>
    </source>
</evidence>
<dbReference type="GO" id="GO:0016020">
    <property type="term" value="C:membrane"/>
    <property type="evidence" value="ECO:0007669"/>
    <property type="project" value="UniProtKB-SubCell"/>
</dbReference>
<dbReference type="InterPro" id="IPR013525">
    <property type="entry name" value="ABC2_TM"/>
</dbReference>
<feature type="transmembrane region" description="Helical" evidence="5">
    <location>
        <begin position="113"/>
        <end position="140"/>
    </location>
</feature>
<protein>
    <recommendedName>
        <fullName evidence="6">ABC-2 type transporter transmembrane domain-containing protein</fullName>
    </recommendedName>
</protein>
<comment type="subcellular location">
    <subcellularLocation>
        <location evidence="1">Membrane</location>
        <topology evidence="1">Multi-pass membrane protein</topology>
    </subcellularLocation>
</comment>
<gene>
    <name evidence="7" type="ORF">DHW61_18645</name>
</gene>
<comment type="caution">
    <text evidence="7">The sequence shown here is derived from an EMBL/GenBank/DDBJ whole genome shotgun (WGS) entry which is preliminary data.</text>
</comment>
<keyword evidence="2 5" id="KW-0812">Transmembrane</keyword>
<organism evidence="7 8">
    <name type="scientific">Lachnoclostridium phytofermentans</name>
    <dbReference type="NCBI Taxonomy" id="66219"/>
    <lineage>
        <taxon>Bacteria</taxon>
        <taxon>Bacillati</taxon>
        <taxon>Bacillota</taxon>
        <taxon>Clostridia</taxon>
        <taxon>Lachnospirales</taxon>
        <taxon>Lachnospiraceae</taxon>
    </lineage>
</organism>
<feature type="transmembrane region" description="Helical" evidence="5">
    <location>
        <begin position="62"/>
        <end position="82"/>
    </location>
</feature>
<dbReference type="GO" id="GO:0140359">
    <property type="term" value="F:ABC-type transporter activity"/>
    <property type="evidence" value="ECO:0007669"/>
    <property type="project" value="InterPro"/>
</dbReference>
<proteinExistence type="predicted"/>
<evidence type="ECO:0000256" key="5">
    <source>
        <dbReference type="SAM" id="Phobius"/>
    </source>
</evidence>
<evidence type="ECO:0000256" key="1">
    <source>
        <dbReference type="ARBA" id="ARBA00004141"/>
    </source>
</evidence>
<keyword evidence="4 5" id="KW-0472">Membrane</keyword>
<evidence type="ECO:0000256" key="4">
    <source>
        <dbReference type="ARBA" id="ARBA00023136"/>
    </source>
</evidence>
<evidence type="ECO:0000259" key="6">
    <source>
        <dbReference type="Pfam" id="PF12698"/>
    </source>
</evidence>
<dbReference type="Proteomes" id="UP000262969">
    <property type="component" value="Unassembled WGS sequence"/>
</dbReference>
<feature type="transmembrane region" description="Helical" evidence="5">
    <location>
        <begin position="178"/>
        <end position="201"/>
    </location>
</feature>
<dbReference type="Pfam" id="PF12698">
    <property type="entry name" value="ABC2_membrane_3"/>
    <property type="match status" value="1"/>
</dbReference>
<feature type="transmembrane region" description="Helical" evidence="5">
    <location>
        <begin position="21"/>
        <end position="42"/>
    </location>
</feature>
<dbReference type="EMBL" id="DPVV01000612">
    <property type="protein sequence ID" value="HCL04397.1"/>
    <property type="molecule type" value="Genomic_DNA"/>
</dbReference>
<evidence type="ECO:0000313" key="7">
    <source>
        <dbReference type="EMBL" id="HCL04397.1"/>
    </source>
</evidence>
<name>A0A3D2XCB6_9FIRM</name>
<evidence type="ECO:0000313" key="8">
    <source>
        <dbReference type="Proteomes" id="UP000262969"/>
    </source>
</evidence>
<feature type="transmembrane region" description="Helical" evidence="5">
    <location>
        <begin position="146"/>
        <end position="166"/>
    </location>
</feature>
<feature type="transmembrane region" description="Helical" evidence="5">
    <location>
        <begin position="271"/>
        <end position="294"/>
    </location>
</feature>
<keyword evidence="3 5" id="KW-1133">Transmembrane helix</keyword>
<reference evidence="7 8" key="1">
    <citation type="journal article" date="2018" name="Nat. Biotechnol.">
        <title>A standardized bacterial taxonomy based on genome phylogeny substantially revises the tree of life.</title>
        <authorList>
            <person name="Parks D.H."/>
            <person name="Chuvochina M."/>
            <person name="Waite D.W."/>
            <person name="Rinke C."/>
            <person name="Skarshewski A."/>
            <person name="Chaumeil P.A."/>
            <person name="Hugenholtz P."/>
        </authorList>
    </citation>
    <scope>NUCLEOTIDE SEQUENCE [LARGE SCALE GENOMIC DNA]</scope>
    <source>
        <strain evidence="7">UBA11728</strain>
    </source>
</reference>
<evidence type="ECO:0000256" key="2">
    <source>
        <dbReference type="ARBA" id="ARBA00022692"/>
    </source>
</evidence>
<accession>A0A3D2XCB6</accession>
<feature type="domain" description="ABC-2 type transporter transmembrane" evidence="6">
    <location>
        <begin position="62"/>
        <end position="287"/>
    </location>
</feature>
<dbReference type="AlphaFoldDB" id="A0A3D2XCB6"/>